<comment type="catalytic activity">
    <reaction evidence="6">
        <text>Endonucleolytic cleavage of RNA, removing 5'-extranucleotides from tRNA precursor.</text>
        <dbReference type="EC" id="3.1.26.5"/>
    </reaction>
</comment>
<keyword evidence="9" id="KW-1185">Reference proteome</keyword>
<dbReference type="HAMAP" id="MF_00227">
    <property type="entry name" value="RNase_P"/>
    <property type="match status" value="1"/>
</dbReference>
<dbReference type="GO" id="GO:0000049">
    <property type="term" value="F:tRNA binding"/>
    <property type="evidence" value="ECO:0007669"/>
    <property type="project" value="UniProtKB-UniRule"/>
</dbReference>
<dbReference type="eggNOG" id="COG0594">
    <property type="taxonomic scope" value="Bacteria"/>
</dbReference>
<name>A0A1H7JRD9_9FIRM</name>
<dbReference type="GO" id="GO:0030677">
    <property type="term" value="C:ribonuclease P complex"/>
    <property type="evidence" value="ECO:0007669"/>
    <property type="project" value="TreeGrafter"/>
</dbReference>
<evidence type="ECO:0000256" key="2">
    <source>
        <dbReference type="ARBA" id="ARBA00022722"/>
    </source>
</evidence>
<dbReference type="GO" id="GO:0042781">
    <property type="term" value="F:3'-tRNA processing endoribonuclease activity"/>
    <property type="evidence" value="ECO:0007669"/>
    <property type="project" value="TreeGrafter"/>
</dbReference>
<comment type="similarity">
    <text evidence="6">Belongs to the RnpA family.</text>
</comment>
<dbReference type="Pfam" id="PF00825">
    <property type="entry name" value="Ribonuclease_P"/>
    <property type="match status" value="1"/>
</dbReference>
<dbReference type="NCBIfam" id="TIGR00188">
    <property type="entry name" value="rnpA"/>
    <property type="match status" value="1"/>
</dbReference>
<dbReference type="RefSeq" id="WP_044939259.1">
    <property type="nucleotide sequence ID" value="NZ_FNZX01000010.1"/>
</dbReference>
<dbReference type="GO" id="GO:0004526">
    <property type="term" value="F:ribonuclease P activity"/>
    <property type="evidence" value="ECO:0007669"/>
    <property type="project" value="UniProtKB-UniRule"/>
</dbReference>
<dbReference type="PANTHER" id="PTHR33992:SF1">
    <property type="entry name" value="RIBONUCLEASE P PROTEIN COMPONENT"/>
    <property type="match status" value="1"/>
</dbReference>
<keyword evidence="4 6" id="KW-0378">Hydrolase</keyword>
<keyword evidence="3 6" id="KW-0255">Endonuclease</keyword>
<dbReference type="PANTHER" id="PTHR33992">
    <property type="entry name" value="RIBONUCLEASE P PROTEIN COMPONENT"/>
    <property type="match status" value="1"/>
</dbReference>
<dbReference type="EC" id="3.1.26.5" evidence="6 7"/>
<dbReference type="InterPro" id="IPR020568">
    <property type="entry name" value="Ribosomal_Su5_D2-typ_SF"/>
</dbReference>
<evidence type="ECO:0000256" key="7">
    <source>
        <dbReference type="NCBIfam" id="TIGR00188"/>
    </source>
</evidence>
<evidence type="ECO:0000256" key="5">
    <source>
        <dbReference type="ARBA" id="ARBA00022884"/>
    </source>
</evidence>
<evidence type="ECO:0000256" key="3">
    <source>
        <dbReference type="ARBA" id="ARBA00022759"/>
    </source>
</evidence>
<keyword evidence="5 6" id="KW-0694">RNA-binding</keyword>
<dbReference type="InterPro" id="IPR000100">
    <property type="entry name" value="RNase_P"/>
</dbReference>
<comment type="function">
    <text evidence="6">RNaseP catalyzes the removal of the 5'-leader sequence from pre-tRNA to produce the mature 5'-terminus. It can also cleave other RNA substrates such as 4.5S RNA. The protein component plays an auxiliary but essential role in vivo by binding to the 5'-leader sequence and broadening the substrate specificity of the ribozyme.</text>
</comment>
<dbReference type="Gene3D" id="3.30.230.10">
    <property type="match status" value="1"/>
</dbReference>
<keyword evidence="2 6" id="KW-0540">Nuclease</keyword>
<evidence type="ECO:0000256" key="6">
    <source>
        <dbReference type="HAMAP-Rule" id="MF_00227"/>
    </source>
</evidence>
<evidence type="ECO:0000313" key="8">
    <source>
        <dbReference type="EMBL" id="SEK76055.1"/>
    </source>
</evidence>
<accession>A0A1H7JRD9</accession>
<gene>
    <name evidence="6" type="primary">rnpA</name>
    <name evidence="8" type="ORF">SAMN02910377_01742</name>
</gene>
<keyword evidence="1 6" id="KW-0819">tRNA processing</keyword>
<dbReference type="AlphaFoldDB" id="A0A1H7JRD9"/>
<evidence type="ECO:0000256" key="1">
    <source>
        <dbReference type="ARBA" id="ARBA00022694"/>
    </source>
</evidence>
<sequence length="112" mass="13006">MEFSESLKKNKDFTTVYRRGVSKANRQLVMYIYHNNTDRNRIGISVSKKVGNSVVRHHLTRLIRESYRLNEEMFNSGLDIVVVAREASASATFDEIQKSLLHLANLHRVTRK</sequence>
<comment type="subunit">
    <text evidence="6">Consists of a catalytic RNA component (M1 or rnpB) and a protein subunit.</text>
</comment>
<dbReference type="GO" id="GO:0001682">
    <property type="term" value="P:tRNA 5'-leader removal"/>
    <property type="evidence" value="ECO:0007669"/>
    <property type="project" value="UniProtKB-UniRule"/>
</dbReference>
<organism evidence="8 9">
    <name type="scientific">Pseudobutyrivibrio ruminis</name>
    <dbReference type="NCBI Taxonomy" id="46206"/>
    <lineage>
        <taxon>Bacteria</taxon>
        <taxon>Bacillati</taxon>
        <taxon>Bacillota</taxon>
        <taxon>Clostridia</taxon>
        <taxon>Lachnospirales</taxon>
        <taxon>Lachnospiraceae</taxon>
        <taxon>Pseudobutyrivibrio</taxon>
    </lineage>
</organism>
<dbReference type="EMBL" id="FNZX01000010">
    <property type="protein sequence ID" value="SEK76055.1"/>
    <property type="molecule type" value="Genomic_DNA"/>
</dbReference>
<reference evidence="9" key="1">
    <citation type="submission" date="2016-10" db="EMBL/GenBank/DDBJ databases">
        <authorList>
            <person name="Varghese N."/>
            <person name="Submissions S."/>
        </authorList>
    </citation>
    <scope>NUCLEOTIDE SEQUENCE [LARGE SCALE GENOMIC DNA]</scope>
    <source>
        <strain evidence="9">ACV-9</strain>
    </source>
</reference>
<dbReference type="SUPFAM" id="SSF54211">
    <property type="entry name" value="Ribosomal protein S5 domain 2-like"/>
    <property type="match status" value="1"/>
</dbReference>
<evidence type="ECO:0000313" key="9">
    <source>
        <dbReference type="Proteomes" id="UP000182321"/>
    </source>
</evidence>
<evidence type="ECO:0000256" key="4">
    <source>
        <dbReference type="ARBA" id="ARBA00022801"/>
    </source>
</evidence>
<dbReference type="InterPro" id="IPR014721">
    <property type="entry name" value="Ribsml_uS5_D2-typ_fold_subgr"/>
</dbReference>
<protein>
    <recommendedName>
        <fullName evidence="6 7">Ribonuclease P protein component</fullName>
        <shortName evidence="6">RNase P protein</shortName>
        <shortName evidence="6">RNaseP protein</shortName>
        <ecNumber evidence="6 7">3.1.26.5</ecNumber>
    </recommendedName>
    <alternativeName>
        <fullName evidence="6">Protein C5</fullName>
    </alternativeName>
</protein>
<proteinExistence type="inferred from homology"/>
<dbReference type="Proteomes" id="UP000182321">
    <property type="component" value="Unassembled WGS sequence"/>
</dbReference>